<comment type="caution">
    <text evidence="2">The sequence shown here is derived from an EMBL/GenBank/DDBJ whole genome shotgun (WGS) entry which is preliminary data.</text>
</comment>
<evidence type="ECO:0000313" key="2">
    <source>
        <dbReference type="EMBL" id="KAA8911929.1"/>
    </source>
</evidence>
<dbReference type="InParanoid" id="A0A5J5F6Q7"/>
<accession>A0A5J5F6Q7</accession>
<protein>
    <submittedName>
        <fullName evidence="2">Uncharacterized protein</fullName>
    </submittedName>
</protein>
<dbReference type="Proteomes" id="UP000326924">
    <property type="component" value="Unassembled WGS sequence"/>
</dbReference>
<organism evidence="2 3">
    <name type="scientific">Sphaerosporella brunnea</name>
    <dbReference type="NCBI Taxonomy" id="1250544"/>
    <lineage>
        <taxon>Eukaryota</taxon>
        <taxon>Fungi</taxon>
        <taxon>Dikarya</taxon>
        <taxon>Ascomycota</taxon>
        <taxon>Pezizomycotina</taxon>
        <taxon>Pezizomycetes</taxon>
        <taxon>Pezizales</taxon>
        <taxon>Pyronemataceae</taxon>
        <taxon>Sphaerosporella</taxon>
    </lineage>
</organism>
<proteinExistence type="predicted"/>
<name>A0A5J5F6Q7_9PEZI</name>
<evidence type="ECO:0000256" key="1">
    <source>
        <dbReference type="SAM" id="MobiDB-lite"/>
    </source>
</evidence>
<gene>
    <name evidence="2" type="ORF">FN846DRAFT_904008</name>
</gene>
<reference evidence="2 3" key="1">
    <citation type="submission" date="2019-09" db="EMBL/GenBank/DDBJ databases">
        <title>Draft genome of the ectomycorrhizal ascomycete Sphaerosporella brunnea.</title>
        <authorList>
            <consortium name="DOE Joint Genome Institute"/>
            <person name="Benucci G.M."/>
            <person name="Marozzi G."/>
            <person name="Antonielli L."/>
            <person name="Sanchez S."/>
            <person name="Marco P."/>
            <person name="Wang X."/>
            <person name="Falini L.B."/>
            <person name="Barry K."/>
            <person name="Haridas S."/>
            <person name="Lipzen A."/>
            <person name="Labutti K."/>
            <person name="Grigoriev I.V."/>
            <person name="Murat C."/>
            <person name="Martin F."/>
            <person name="Albertini E."/>
            <person name="Donnini D."/>
            <person name="Bonito G."/>
        </authorList>
    </citation>
    <scope>NUCLEOTIDE SEQUENCE [LARGE SCALE GENOMIC DNA]</scope>
    <source>
        <strain evidence="2 3">Sb_GMNB300</strain>
    </source>
</reference>
<dbReference type="EMBL" id="VXIS01000030">
    <property type="protein sequence ID" value="KAA8911929.1"/>
    <property type="molecule type" value="Genomic_DNA"/>
</dbReference>
<dbReference type="AlphaFoldDB" id="A0A5J5F6Q7"/>
<evidence type="ECO:0000313" key="3">
    <source>
        <dbReference type="Proteomes" id="UP000326924"/>
    </source>
</evidence>
<feature type="region of interest" description="Disordered" evidence="1">
    <location>
        <begin position="81"/>
        <end position="111"/>
    </location>
</feature>
<sequence length="155" mass="17043">MAAHMMSAHHEYWCKSSKAYVEVRYQDNRAIHICGMESNVKISRNWTAQSGAKAAQRCVRHNGMASDANHAEKAPMRQAAIPRNVGQALPPRTPERRLTPGNVGQGPGLVPVTPERLPFPGNVGQAPGLVVPVTPPWNNFPRPDAEIPETPQWNN</sequence>
<keyword evidence="3" id="KW-1185">Reference proteome</keyword>